<reference evidence="4" key="1">
    <citation type="journal article" date="2013" name="Genome Announc.">
        <title>Draft genome sequence of Neofusicoccum parvum isolate UCR-NP2, a fungal vascular pathogen associated with grapevine cankers.</title>
        <authorList>
            <person name="Blanco-Ulate B."/>
            <person name="Rolshausen P."/>
            <person name="Cantu D."/>
        </authorList>
    </citation>
    <scope>NUCLEOTIDE SEQUENCE [LARGE SCALE GENOMIC DNA]</scope>
    <source>
        <strain evidence="4">UCR-NP2</strain>
    </source>
</reference>
<evidence type="ECO:0000313" key="3">
    <source>
        <dbReference type="EMBL" id="EOD50590.1"/>
    </source>
</evidence>
<feature type="region of interest" description="Disordered" evidence="1">
    <location>
        <begin position="110"/>
        <end position="355"/>
    </location>
</feature>
<dbReference type="AlphaFoldDB" id="R1GG42"/>
<feature type="region of interest" description="Disordered" evidence="1">
    <location>
        <begin position="22"/>
        <end position="54"/>
    </location>
</feature>
<evidence type="ECO:0000256" key="1">
    <source>
        <dbReference type="SAM" id="MobiDB-lite"/>
    </source>
</evidence>
<feature type="compositionally biased region" description="Gly residues" evidence="1">
    <location>
        <begin position="334"/>
        <end position="352"/>
    </location>
</feature>
<feature type="signal peptide" evidence="2">
    <location>
        <begin position="1"/>
        <end position="21"/>
    </location>
</feature>
<dbReference type="EMBL" id="KB915949">
    <property type="protein sequence ID" value="EOD50590.1"/>
    <property type="molecule type" value="Genomic_DNA"/>
</dbReference>
<protein>
    <submittedName>
        <fullName evidence="3">Uncharacterized protein</fullName>
    </submittedName>
</protein>
<name>R1GG42_BOTPV</name>
<organism evidence="3 4">
    <name type="scientific">Botryosphaeria parva (strain UCR-NP2)</name>
    <name type="common">Grapevine canker fungus</name>
    <name type="synonym">Neofusicoccum parvum</name>
    <dbReference type="NCBI Taxonomy" id="1287680"/>
    <lineage>
        <taxon>Eukaryota</taxon>
        <taxon>Fungi</taxon>
        <taxon>Dikarya</taxon>
        <taxon>Ascomycota</taxon>
        <taxon>Pezizomycotina</taxon>
        <taxon>Dothideomycetes</taxon>
        <taxon>Dothideomycetes incertae sedis</taxon>
        <taxon>Botryosphaeriales</taxon>
        <taxon>Botryosphaeriaceae</taxon>
        <taxon>Neofusicoccum</taxon>
    </lineage>
</organism>
<sequence>MHASTLLPSLLLLSLSSISLAKPLPPKSTDGSQQDGSPVGVSAPEFTHPHAKELSDLAATLNDIAARIAVPPPDVLGSTEYQPSGEDDDDDYTNAAQDLGVGNLNGVEGLNGASLLPDNTFVPRRPSPTDETEDELQQTDPPHIKARHGADDSGATQLLDGAELDELNSLLPDRTIAPRDPSPTDMQPGNQQTDRPHRMLAALKVRHGGEHHGAPAPEDALPASEESDDEEDDDDETEGYYDDEDEYNDADTDPLTTLSNAFGDAPSKRQSGHEGHHHGASPLDASNPLPGLSAFPPTGGQGGEAIPDPAAIASLGGGSGGQTAKKARAAPGGLADGLGNVGGLPGAEGVEGLGRVVPGLGGRAVRWAA</sequence>
<keyword evidence="2" id="KW-0732">Signal</keyword>
<feature type="compositionally biased region" description="Polar residues" evidence="1">
    <location>
        <begin position="184"/>
        <end position="193"/>
    </location>
</feature>
<evidence type="ECO:0000313" key="4">
    <source>
        <dbReference type="Proteomes" id="UP000013521"/>
    </source>
</evidence>
<gene>
    <name evidence="3" type="ORF">UCRNP2_2635</name>
</gene>
<dbReference type="KEGG" id="npa:UCRNP2_2635"/>
<feature type="compositionally biased region" description="Acidic residues" evidence="1">
    <location>
        <begin position="225"/>
        <end position="252"/>
    </location>
</feature>
<feature type="region of interest" description="Disordered" evidence="1">
    <location>
        <begin position="73"/>
        <end position="93"/>
    </location>
</feature>
<feature type="chain" id="PRO_5004351354" evidence="2">
    <location>
        <begin position="22"/>
        <end position="369"/>
    </location>
</feature>
<dbReference type="Proteomes" id="UP000013521">
    <property type="component" value="Unassembled WGS sequence"/>
</dbReference>
<accession>R1GG42</accession>
<dbReference type="HOGENOM" id="CLU_750032_0_0_1"/>
<proteinExistence type="predicted"/>
<evidence type="ECO:0000256" key="2">
    <source>
        <dbReference type="SAM" id="SignalP"/>
    </source>
</evidence>